<reference evidence="13 14" key="1">
    <citation type="submission" date="2020-07" db="EMBL/GenBank/DDBJ databases">
        <title>Sequencing the genomes of 1000 actinobacteria strains.</title>
        <authorList>
            <person name="Klenk H.-P."/>
        </authorList>
    </citation>
    <scope>NUCLEOTIDE SEQUENCE [LARGE SCALE GENOMIC DNA]</scope>
    <source>
        <strain evidence="13 14">DSM 45763</strain>
    </source>
</reference>
<evidence type="ECO:0000256" key="7">
    <source>
        <dbReference type="ARBA" id="ARBA00023027"/>
    </source>
</evidence>
<evidence type="ECO:0000259" key="12">
    <source>
        <dbReference type="Pfam" id="PF01370"/>
    </source>
</evidence>
<keyword evidence="7" id="KW-0520">NAD</keyword>
<dbReference type="Gene3D" id="3.40.50.720">
    <property type="entry name" value="NAD(P)-binding Rossmann-like Domain"/>
    <property type="match status" value="1"/>
</dbReference>
<evidence type="ECO:0000256" key="3">
    <source>
        <dbReference type="ARBA" id="ARBA00004947"/>
    </source>
</evidence>
<dbReference type="GO" id="GO:0003978">
    <property type="term" value="F:UDP-glucose 4-epimerase activity"/>
    <property type="evidence" value="ECO:0007669"/>
    <property type="project" value="UniProtKB-EC"/>
</dbReference>
<evidence type="ECO:0000313" key="13">
    <source>
        <dbReference type="EMBL" id="NYF41597.1"/>
    </source>
</evidence>
<keyword evidence="9" id="KW-0413">Isomerase</keyword>
<evidence type="ECO:0000256" key="5">
    <source>
        <dbReference type="ARBA" id="ARBA00013189"/>
    </source>
</evidence>
<evidence type="ECO:0000256" key="9">
    <source>
        <dbReference type="ARBA" id="ARBA00023235"/>
    </source>
</evidence>
<comment type="cofactor">
    <cofactor evidence="2">
        <name>NAD(+)</name>
        <dbReference type="ChEBI" id="CHEBI:57540"/>
    </cofactor>
</comment>
<dbReference type="Pfam" id="PF01370">
    <property type="entry name" value="Epimerase"/>
    <property type="match status" value="1"/>
</dbReference>
<evidence type="ECO:0000256" key="1">
    <source>
        <dbReference type="ARBA" id="ARBA00000083"/>
    </source>
</evidence>
<dbReference type="GO" id="GO:0016491">
    <property type="term" value="F:oxidoreductase activity"/>
    <property type="evidence" value="ECO:0007669"/>
    <property type="project" value="UniProtKB-KW"/>
</dbReference>
<organism evidence="13 14">
    <name type="scientific">Streptosporangium sandarakinum</name>
    <dbReference type="NCBI Taxonomy" id="1260955"/>
    <lineage>
        <taxon>Bacteria</taxon>
        <taxon>Bacillati</taxon>
        <taxon>Actinomycetota</taxon>
        <taxon>Actinomycetes</taxon>
        <taxon>Streptosporangiales</taxon>
        <taxon>Streptosporangiaceae</taxon>
        <taxon>Streptosporangium</taxon>
    </lineage>
</organism>
<comment type="similarity">
    <text evidence="4">Belongs to the NAD(P)-dependent epimerase/dehydratase family.</text>
</comment>
<name>A0A852UV80_9ACTN</name>
<evidence type="ECO:0000313" key="14">
    <source>
        <dbReference type="Proteomes" id="UP000576393"/>
    </source>
</evidence>
<keyword evidence="8" id="KW-0299">Galactose metabolism</keyword>
<comment type="caution">
    <text evidence="13">The sequence shown here is derived from an EMBL/GenBank/DDBJ whole genome shotgun (WGS) entry which is preliminary data.</text>
</comment>
<feature type="domain" description="NAD-dependent epimerase/dehydratase" evidence="12">
    <location>
        <begin position="11"/>
        <end position="232"/>
    </location>
</feature>
<dbReference type="EC" id="5.1.3.2" evidence="5"/>
<dbReference type="InterPro" id="IPR001509">
    <property type="entry name" value="Epimerase_deHydtase"/>
</dbReference>
<proteinExistence type="inferred from homology"/>
<keyword evidence="14" id="KW-1185">Reference proteome</keyword>
<protein>
    <recommendedName>
        <fullName evidence="6">UDP-glucose 4-epimerase</fullName>
        <ecNumber evidence="5">5.1.3.2</ecNumber>
    </recommendedName>
    <alternativeName>
        <fullName evidence="11">Galactowaldenase</fullName>
    </alternativeName>
    <alternativeName>
        <fullName evidence="10">UDP-galactose 4-epimerase</fullName>
    </alternativeName>
</protein>
<evidence type="ECO:0000256" key="8">
    <source>
        <dbReference type="ARBA" id="ARBA00023144"/>
    </source>
</evidence>
<dbReference type="PANTHER" id="PTHR43725">
    <property type="entry name" value="UDP-GLUCOSE 4-EPIMERASE"/>
    <property type="match status" value="1"/>
</dbReference>
<accession>A0A852UV80</accession>
<dbReference type="SUPFAM" id="SSF51735">
    <property type="entry name" value="NAD(P)-binding Rossmann-fold domains"/>
    <property type="match status" value="1"/>
</dbReference>
<dbReference type="GO" id="GO:0005829">
    <property type="term" value="C:cytosol"/>
    <property type="evidence" value="ECO:0007669"/>
    <property type="project" value="TreeGrafter"/>
</dbReference>
<comment type="catalytic activity">
    <reaction evidence="1">
        <text>UDP-alpha-D-glucose = UDP-alpha-D-galactose</text>
        <dbReference type="Rhea" id="RHEA:22168"/>
        <dbReference type="ChEBI" id="CHEBI:58885"/>
        <dbReference type="ChEBI" id="CHEBI:66914"/>
        <dbReference type="EC" id="5.1.3.2"/>
    </reaction>
</comment>
<evidence type="ECO:0000256" key="10">
    <source>
        <dbReference type="ARBA" id="ARBA00031367"/>
    </source>
</evidence>
<evidence type="ECO:0000256" key="4">
    <source>
        <dbReference type="ARBA" id="ARBA00007637"/>
    </source>
</evidence>
<evidence type="ECO:0000256" key="11">
    <source>
        <dbReference type="ARBA" id="ARBA00033067"/>
    </source>
</evidence>
<evidence type="ECO:0000256" key="2">
    <source>
        <dbReference type="ARBA" id="ARBA00001911"/>
    </source>
</evidence>
<dbReference type="Proteomes" id="UP000576393">
    <property type="component" value="Unassembled WGS sequence"/>
</dbReference>
<keyword evidence="8" id="KW-0119">Carbohydrate metabolism</keyword>
<dbReference type="AlphaFoldDB" id="A0A852UV80"/>
<comment type="pathway">
    <text evidence="3">Carbohydrate metabolism; galactose metabolism.</text>
</comment>
<dbReference type="InterPro" id="IPR036291">
    <property type="entry name" value="NAD(P)-bd_dom_sf"/>
</dbReference>
<keyword evidence="13" id="KW-0560">Oxidoreductase</keyword>
<evidence type="ECO:0000256" key="6">
    <source>
        <dbReference type="ARBA" id="ARBA00018569"/>
    </source>
</evidence>
<dbReference type="RefSeq" id="WP_179823491.1">
    <property type="nucleotide sequence ID" value="NZ_JACCCO010000002.1"/>
</dbReference>
<sequence>MRAHHDPEKRVVVLGGTGFVGRHVHAAFTAAGWEALTVGRTAAADVALDLTAAPPRALAAALDRHRATAVVNAAGDYWGLSEERMRHSFVTVTERVLAAADLAVRRPRLVQLGTVLEYGPLPEGTPLTEDAPIDPVGGYGRTKYAATRAVLDADADAVVLRVTNSVGPGAHPSSLLGKVGHALLDAVRRGRPATLELAPLRAVRDYLDVRDLAEAVVAAAGADASGRVVNIGTGRAVPIRRLVGDLIEVSGVRAEIVEREPASTTQVSPGAIAEWLQVDPATARRVLGWTARRTLRDALDDFWKDLLDGTRR</sequence>
<gene>
    <name evidence="13" type="ORF">HDA43_003798</name>
</gene>
<dbReference type="GO" id="GO:0006012">
    <property type="term" value="P:galactose metabolic process"/>
    <property type="evidence" value="ECO:0007669"/>
    <property type="project" value="UniProtKB-KW"/>
</dbReference>
<dbReference type="PANTHER" id="PTHR43725:SF47">
    <property type="entry name" value="UDP-GLUCOSE 4-EPIMERASE"/>
    <property type="match status" value="1"/>
</dbReference>
<dbReference type="EMBL" id="JACCCO010000002">
    <property type="protein sequence ID" value="NYF41597.1"/>
    <property type="molecule type" value="Genomic_DNA"/>
</dbReference>